<organism evidence="1 3">
    <name type="scientific">Didymodactylos carnosus</name>
    <dbReference type="NCBI Taxonomy" id="1234261"/>
    <lineage>
        <taxon>Eukaryota</taxon>
        <taxon>Metazoa</taxon>
        <taxon>Spiralia</taxon>
        <taxon>Gnathifera</taxon>
        <taxon>Rotifera</taxon>
        <taxon>Eurotatoria</taxon>
        <taxon>Bdelloidea</taxon>
        <taxon>Philodinida</taxon>
        <taxon>Philodinidae</taxon>
        <taxon>Didymodactylos</taxon>
    </lineage>
</organism>
<sequence length="45" mass="5171">REGGGVGKFELDTKELDFFLFAYESKTLTINWLISDVVQDSNHYS</sequence>
<dbReference type="Proteomes" id="UP000681722">
    <property type="component" value="Unassembled WGS sequence"/>
</dbReference>
<keyword evidence="3" id="KW-1185">Reference proteome</keyword>
<name>A0A816GWF6_9BILA</name>
<dbReference type="EMBL" id="CAJNOQ010065382">
    <property type="protein sequence ID" value="CAF1679088.1"/>
    <property type="molecule type" value="Genomic_DNA"/>
</dbReference>
<feature type="non-terminal residue" evidence="1">
    <location>
        <position position="1"/>
    </location>
</feature>
<gene>
    <name evidence="1" type="ORF">GPM918_LOCUS46552</name>
    <name evidence="2" type="ORF">SRO942_LOCUS50950</name>
</gene>
<evidence type="ECO:0000313" key="2">
    <source>
        <dbReference type="EMBL" id="CAF4674896.1"/>
    </source>
</evidence>
<dbReference type="Proteomes" id="UP000663829">
    <property type="component" value="Unassembled WGS sequence"/>
</dbReference>
<proteinExistence type="predicted"/>
<comment type="caution">
    <text evidence="1">The sequence shown here is derived from an EMBL/GenBank/DDBJ whole genome shotgun (WGS) entry which is preliminary data.</text>
</comment>
<evidence type="ECO:0000313" key="3">
    <source>
        <dbReference type="Proteomes" id="UP000663829"/>
    </source>
</evidence>
<evidence type="ECO:0000313" key="1">
    <source>
        <dbReference type="EMBL" id="CAF1679088.1"/>
    </source>
</evidence>
<dbReference type="EMBL" id="CAJOBC010151637">
    <property type="protein sequence ID" value="CAF4674896.1"/>
    <property type="molecule type" value="Genomic_DNA"/>
</dbReference>
<protein>
    <submittedName>
        <fullName evidence="1">Uncharacterized protein</fullName>
    </submittedName>
</protein>
<accession>A0A816GWF6</accession>
<reference evidence="1" key="1">
    <citation type="submission" date="2021-02" db="EMBL/GenBank/DDBJ databases">
        <authorList>
            <person name="Nowell W R."/>
        </authorList>
    </citation>
    <scope>NUCLEOTIDE SEQUENCE</scope>
</reference>
<dbReference type="AlphaFoldDB" id="A0A816GWF6"/>